<protein>
    <recommendedName>
        <fullName evidence="9">Histidinol-phosphate aminotransferase</fullName>
        <ecNumber evidence="9">2.6.1.9</ecNumber>
    </recommendedName>
    <alternativeName>
        <fullName evidence="9">Imidazole acetol-phosphate transaminase</fullName>
    </alternativeName>
</protein>
<evidence type="ECO:0000256" key="2">
    <source>
        <dbReference type="ARBA" id="ARBA00005011"/>
    </source>
</evidence>
<dbReference type="Proteomes" id="UP000271227">
    <property type="component" value="Unassembled WGS sequence"/>
</dbReference>
<dbReference type="NCBIfam" id="TIGR01141">
    <property type="entry name" value="hisC"/>
    <property type="match status" value="1"/>
</dbReference>
<comment type="catalytic activity">
    <reaction evidence="8 9">
        <text>L-histidinol phosphate + 2-oxoglutarate = 3-(imidazol-4-yl)-2-oxopropyl phosphate + L-glutamate</text>
        <dbReference type="Rhea" id="RHEA:23744"/>
        <dbReference type="ChEBI" id="CHEBI:16810"/>
        <dbReference type="ChEBI" id="CHEBI:29985"/>
        <dbReference type="ChEBI" id="CHEBI:57766"/>
        <dbReference type="ChEBI" id="CHEBI:57980"/>
        <dbReference type="EC" id="2.6.1.9"/>
    </reaction>
</comment>
<dbReference type="EC" id="2.6.1.9" evidence="9"/>
<evidence type="ECO:0000256" key="6">
    <source>
        <dbReference type="ARBA" id="ARBA00022679"/>
    </source>
</evidence>
<keyword evidence="5 9" id="KW-0032">Aminotransferase</keyword>
<keyword evidence="6 9" id="KW-0808">Transferase</keyword>
<dbReference type="CDD" id="cd00609">
    <property type="entry name" value="AAT_like"/>
    <property type="match status" value="1"/>
</dbReference>
<evidence type="ECO:0000256" key="1">
    <source>
        <dbReference type="ARBA" id="ARBA00001933"/>
    </source>
</evidence>
<feature type="domain" description="Aminotransferase class I/classII large" evidence="10">
    <location>
        <begin position="36"/>
        <end position="362"/>
    </location>
</feature>
<keyword evidence="12" id="KW-1185">Reference proteome</keyword>
<dbReference type="FunCoup" id="A0A3M0C6K1">
    <property type="interactions" value="497"/>
</dbReference>
<dbReference type="AlphaFoldDB" id="A0A3M0C6K1"/>
<dbReference type="OrthoDB" id="9809616at2"/>
<dbReference type="InterPro" id="IPR005861">
    <property type="entry name" value="HisP_aminotrans"/>
</dbReference>
<accession>A0A3M0C6K1</accession>
<dbReference type="InterPro" id="IPR015422">
    <property type="entry name" value="PyrdxlP-dep_Trfase_small"/>
</dbReference>
<proteinExistence type="inferred from homology"/>
<dbReference type="EMBL" id="REFR01000014">
    <property type="protein sequence ID" value="RMB02709.1"/>
    <property type="molecule type" value="Genomic_DNA"/>
</dbReference>
<comment type="subunit">
    <text evidence="4 9">Homodimer.</text>
</comment>
<dbReference type="InterPro" id="IPR004839">
    <property type="entry name" value="Aminotransferase_I/II_large"/>
</dbReference>
<dbReference type="RefSeq" id="WP_121939719.1">
    <property type="nucleotide sequence ID" value="NZ_REFR01000014.1"/>
</dbReference>
<dbReference type="InterPro" id="IPR015421">
    <property type="entry name" value="PyrdxlP-dep_Trfase_major"/>
</dbReference>
<evidence type="ECO:0000256" key="4">
    <source>
        <dbReference type="ARBA" id="ARBA00011738"/>
    </source>
</evidence>
<dbReference type="PANTHER" id="PTHR43643:SF3">
    <property type="entry name" value="HISTIDINOL-PHOSPHATE AMINOTRANSFERASE"/>
    <property type="match status" value="1"/>
</dbReference>
<evidence type="ECO:0000256" key="9">
    <source>
        <dbReference type="HAMAP-Rule" id="MF_01023"/>
    </source>
</evidence>
<dbReference type="SUPFAM" id="SSF53383">
    <property type="entry name" value="PLP-dependent transferases"/>
    <property type="match status" value="1"/>
</dbReference>
<comment type="caution">
    <text evidence="11">The sequence shown here is derived from an EMBL/GenBank/DDBJ whole genome shotgun (WGS) entry which is preliminary data.</text>
</comment>
<evidence type="ECO:0000259" key="10">
    <source>
        <dbReference type="Pfam" id="PF00155"/>
    </source>
</evidence>
<dbReference type="GO" id="GO:0004400">
    <property type="term" value="F:histidinol-phosphate transaminase activity"/>
    <property type="evidence" value="ECO:0007669"/>
    <property type="project" value="UniProtKB-UniRule"/>
</dbReference>
<dbReference type="InterPro" id="IPR015424">
    <property type="entry name" value="PyrdxlP-dep_Trfase"/>
</dbReference>
<organism evidence="11 12">
    <name type="scientific">Eilatimonas milleporae</name>
    <dbReference type="NCBI Taxonomy" id="911205"/>
    <lineage>
        <taxon>Bacteria</taxon>
        <taxon>Pseudomonadati</taxon>
        <taxon>Pseudomonadota</taxon>
        <taxon>Alphaproteobacteria</taxon>
        <taxon>Kordiimonadales</taxon>
        <taxon>Kordiimonadaceae</taxon>
        <taxon>Eilatimonas</taxon>
    </lineage>
</organism>
<dbReference type="GO" id="GO:0000105">
    <property type="term" value="P:L-histidine biosynthetic process"/>
    <property type="evidence" value="ECO:0007669"/>
    <property type="project" value="UniProtKB-UniRule"/>
</dbReference>
<dbReference type="Pfam" id="PF00155">
    <property type="entry name" value="Aminotran_1_2"/>
    <property type="match status" value="1"/>
</dbReference>
<dbReference type="GO" id="GO:0030170">
    <property type="term" value="F:pyridoxal phosphate binding"/>
    <property type="evidence" value="ECO:0007669"/>
    <property type="project" value="InterPro"/>
</dbReference>
<dbReference type="Gene3D" id="3.40.640.10">
    <property type="entry name" value="Type I PLP-dependent aspartate aminotransferase-like (Major domain)"/>
    <property type="match status" value="1"/>
</dbReference>
<evidence type="ECO:0000256" key="8">
    <source>
        <dbReference type="ARBA" id="ARBA00047481"/>
    </source>
</evidence>
<keyword evidence="9" id="KW-0368">Histidine biosynthesis</keyword>
<dbReference type="Gene3D" id="3.90.1150.10">
    <property type="entry name" value="Aspartate Aminotransferase, domain 1"/>
    <property type="match status" value="1"/>
</dbReference>
<sequence length="383" mass="41146">MSDRTGENTGPQPHEHIMDLAPYVPGRAKVDGVANPVKLSSNESVFGPSPKALDAYARAGENLIRYPDAASTDLRAAIGEIHGLDPDRIICGAGSDDLLTLLIHAYAGPGLEVIHSRYGFMVYPIQSKAVGATAVAVPNKDWAADLDGILAAVTPNTRLVFVDNPNNPTGAYLPWDEVERLHAGLPAHVLLVLDAAYAECVTADDYRAGESLVEKADNVIMTRTFSKMYGLAGLRVGWGYGPADVIDILNRIRMPFNVCLPGQPAAIAAVRDQAHLEAGRAFNAEWRDWLTASLTALGLDVVPSQTNFVLVGFPKDKPYTAEEANAYLTRHGYLLRWLPAQGLGDHLRLSIGTPDQNRAVVDLIASFMSVERSGVEGLAESTA</sequence>
<keyword evidence="7 9" id="KW-0663">Pyridoxal phosphate</keyword>
<name>A0A3M0C6K1_9PROT</name>
<gene>
    <name evidence="9" type="primary">hisC</name>
    <name evidence="11" type="ORF">BXY39_3060</name>
</gene>
<evidence type="ECO:0000256" key="3">
    <source>
        <dbReference type="ARBA" id="ARBA00007970"/>
    </source>
</evidence>
<evidence type="ECO:0000256" key="5">
    <source>
        <dbReference type="ARBA" id="ARBA00022576"/>
    </source>
</evidence>
<dbReference type="InterPro" id="IPR050106">
    <property type="entry name" value="HistidinolP_aminotransfase"/>
</dbReference>
<comment type="pathway">
    <text evidence="2 9">Amino-acid biosynthesis; L-histidine biosynthesis; L-histidine from 5-phospho-alpha-D-ribose 1-diphosphate: step 7/9.</text>
</comment>
<keyword evidence="9" id="KW-0028">Amino-acid biosynthesis</keyword>
<comment type="similarity">
    <text evidence="3 9">Belongs to the class-II pyridoxal-phosphate-dependent aminotransferase family. Histidinol-phosphate aminotransferase subfamily.</text>
</comment>
<reference evidence="11 12" key="1">
    <citation type="submission" date="2018-10" db="EMBL/GenBank/DDBJ databases">
        <title>Genomic Encyclopedia of Archaeal and Bacterial Type Strains, Phase II (KMG-II): from individual species to whole genera.</title>
        <authorList>
            <person name="Goeker M."/>
        </authorList>
    </citation>
    <scope>NUCLEOTIDE SEQUENCE [LARGE SCALE GENOMIC DNA]</scope>
    <source>
        <strain evidence="11 12">DSM 25217</strain>
    </source>
</reference>
<evidence type="ECO:0000256" key="7">
    <source>
        <dbReference type="ARBA" id="ARBA00022898"/>
    </source>
</evidence>
<dbReference type="HAMAP" id="MF_01023">
    <property type="entry name" value="HisC_aminotrans_2"/>
    <property type="match status" value="1"/>
</dbReference>
<dbReference type="InParanoid" id="A0A3M0C6K1"/>
<evidence type="ECO:0000313" key="12">
    <source>
        <dbReference type="Proteomes" id="UP000271227"/>
    </source>
</evidence>
<comment type="cofactor">
    <cofactor evidence="1 9">
        <name>pyridoxal 5'-phosphate</name>
        <dbReference type="ChEBI" id="CHEBI:597326"/>
    </cofactor>
</comment>
<feature type="modified residue" description="N6-(pyridoxal phosphate)lysine" evidence="9">
    <location>
        <position position="227"/>
    </location>
</feature>
<dbReference type="PANTHER" id="PTHR43643">
    <property type="entry name" value="HISTIDINOL-PHOSPHATE AMINOTRANSFERASE 2"/>
    <property type="match status" value="1"/>
</dbReference>
<evidence type="ECO:0000313" key="11">
    <source>
        <dbReference type="EMBL" id="RMB02709.1"/>
    </source>
</evidence>
<dbReference type="UniPathway" id="UPA00031">
    <property type="reaction ID" value="UER00012"/>
</dbReference>